<organism evidence="2">
    <name type="scientific">uncultured Acetobacteraceae bacterium</name>
    <dbReference type="NCBI Taxonomy" id="169975"/>
    <lineage>
        <taxon>Bacteria</taxon>
        <taxon>Pseudomonadati</taxon>
        <taxon>Pseudomonadota</taxon>
        <taxon>Alphaproteobacteria</taxon>
        <taxon>Acetobacterales</taxon>
        <taxon>Acetobacteraceae</taxon>
        <taxon>environmental samples</taxon>
    </lineage>
</organism>
<feature type="compositionally biased region" description="Basic residues" evidence="1">
    <location>
        <begin position="96"/>
        <end position="119"/>
    </location>
</feature>
<evidence type="ECO:0000256" key="1">
    <source>
        <dbReference type="SAM" id="MobiDB-lite"/>
    </source>
</evidence>
<dbReference type="AlphaFoldDB" id="A0A6J4HMH9"/>
<name>A0A6J4HMH9_9PROT</name>
<feature type="non-terminal residue" evidence="2">
    <location>
        <position position="1"/>
    </location>
</feature>
<feature type="non-terminal residue" evidence="2">
    <location>
        <position position="119"/>
    </location>
</feature>
<protein>
    <submittedName>
        <fullName evidence="2">Arsenical resistance operon repressor</fullName>
    </submittedName>
</protein>
<feature type="region of interest" description="Disordered" evidence="1">
    <location>
        <begin position="1"/>
        <end position="119"/>
    </location>
</feature>
<reference evidence="2" key="1">
    <citation type="submission" date="2020-02" db="EMBL/GenBank/DDBJ databases">
        <authorList>
            <person name="Meier V. D."/>
        </authorList>
    </citation>
    <scope>NUCLEOTIDE SEQUENCE</scope>
    <source>
        <strain evidence="2">AVDCRST_MAG08</strain>
    </source>
</reference>
<gene>
    <name evidence="2" type="ORF">AVDCRST_MAG08-976</name>
</gene>
<feature type="compositionally biased region" description="Low complexity" evidence="1">
    <location>
        <begin position="13"/>
        <end position="26"/>
    </location>
</feature>
<accession>A0A6J4HMH9</accession>
<proteinExistence type="predicted"/>
<evidence type="ECO:0000313" key="2">
    <source>
        <dbReference type="EMBL" id="CAA9228402.1"/>
    </source>
</evidence>
<dbReference type="EMBL" id="CADCTG010000105">
    <property type="protein sequence ID" value="CAA9228402.1"/>
    <property type="molecule type" value="Genomic_DNA"/>
</dbReference>
<sequence>GKDGRHSRPRGPRPGVAPRRLPALGAGRSGGAAGRADRGAAGPAFCDALFPPEPAPAGRPRHLPARGALADLRGRLRRHERPPGLPDRELLPGRARGLRRRRLRHLHPRFRRKRERPPM</sequence>